<dbReference type="CDD" id="cd17039">
    <property type="entry name" value="Ubl_ubiquitin_like"/>
    <property type="match status" value="1"/>
</dbReference>
<evidence type="ECO:0000313" key="2">
    <source>
        <dbReference type="EMBL" id="OLP81171.1"/>
    </source>
</evidence>
<feature type="domain" description="Ubiquitin-like" evidence="1">
    <location>
        <begin position="3"/>
        <end position="74"/>
    </location>
</feature>
<keyword evidence="3" id="KW-1185">Reference proteome</keyword>
<gene>
    <name evidence="2" type="ORF">AK812_SmicGene38317</name>
</gene>
<evidence type="ECO:0000259" key="1">
    <source>
        <dbReference type="PROSITE" id="PS50053"/>
    </source>
</evidence>
<dbReference type="PROSITE" id="PS50053">
    <property type="entry name" value="UBIQUITIN_2"/>
    <property type="match status" value="1"/>
</dbReference>
<dbReference type="EMBL" id="LSRX01001305">
    <property type="protein sequence ID" value="OLP81171.1"/>
    <property type="molecule type" value="Genomic_DNA"/>
</dbReference>
<sequence length="275" mass="28940">MALSIHVSLLSGRSVRLRATPTATVQDLRQAAQKKLRTGIASLVNSEGELLGPEKCVGEVGLREGARITATVQQARIVSCRRSPGFFLVRGDGSVLAWGDVCSGSPGLPRELRGVRQVAACSGGLAALLSNGQVLSWGSSCPKEVGQLTDIHEIHATEEAFAALLGDGSVICWGSERLGGNSAEVKEQLFDIKLLAASLGAFVAIREDGRIISWGQPCYGARSVDEPYELHGVLQLVATRGAFAALLDTGGVVSWGKGVRNAESRAAMCQLQEYG</sequence>
<dbReference type="SUPFAM" id="SSF50985">
    <property type="entry name" value="RCC1/BLIP-II"/>
    <property type="match status" value="1"/>
</dbReference>
<dbReference type="Proteomes" id="UP000186817">
    <property type="component" value="Unassembled WGS sequence"/>
</dbReference>
<proteinExistence type="predicted"/>
<dbReference type="OrthoDB" id="10332983at2759"/>
<dbReference type="InterPro" id="IPR009091">
    <property type="entry name" value="RCC1/BLIP-II"/>
</dbReference>
<dbReference type="AlphaFoldDB" id="A0A1Q9CE30"/>
<dbReference type="Gene3D" id="2.130.10.30">
    <property type="entry name" value="Regulator of chromosome condensation 1/beta-lactamase-inhibitor protein II"/>
    <property type="match status" value="1"/>
</dbReference>
<comment type="caution">
    <text evidence="2">The sequence shown here is derived from an EMBL/GenBank/DDBJ whole genome shotgun (WGS) entry which is preliminary data.</text>
</comment>
<name>A0A1Q9CE30_SYMMI</name>
<reference evidence="2 3" key="1">
    <citation type="submission" date="2016-02" db="EMBL/GenBank/DDBJ databases">
        <title>Genome analysis of coral dinoflagellate symbionts highlights evolutionary adaptations to a symbiotic lifestyle.</title>
        <authorList>
            <person name="Aranda M."/>
            <person name="Li Y."/>
            <person name="Liew Y.J."/>
            <person name="Baumgarten S."/>
            <person name="Simakov O."/>
            <person name="Wilson M."/>
            <person name="Piel J."/>
            <person name="Ashoor H."/>
            <person name="Bougouffa S."/>
            <person name="Bajic V.B."/>
            <person name="Ryu T."/>
            <person name="Ravasi T."/>
            <person name="Bayer T."/>
            <person name="Micklem G."/>
            <person name="Kim H."/>
            <person name="Bhak J."/>
            <person name="Lajeunesse T.C."/>
            <person name="Voolstra C.R."/>
        </authorList>
    </citation>
    <scope>NUCLEOTIDE SEQUENCE [LARGE SCALE GENOMIC DNA]</scope>
    <source>
        <strain evidence="2 3">CCMP2467</strain>
    </source>
</reference>
<accession>A0A1Q9CE30</accession>
<protein>
    <recommendedName>
        <fullName evidence="1">Ubiquitin-like domain-containing protein</fullName>
    </recommendedName>
</protein>
<dbReference type="InterPro" id="IPR000626">
    <property type="entry name" value="Ubiquitin-like_dom"/>
</dbReference>
<evidence type="ECO:0000313" key="3">
    <source>
        <dbReference type="Proteomes" id="UP000186817"/>
    </source>
</evidence>
<organism evidence="2 3">
    <name type="scientific">Symbiodinium microadriaticum</name>
    <name type="common">Dinoflagellate</name>
    <name type="synonym">Zooxanthella microadriatica</name>
    <dbReference type="NCBI Taxonomy" id="2951"/>
    <lineage>
        <taxon>Eukaryota</taxon>
        <taxon>Sar</taxon>
        <taxon>Alveolata</taxon>
        <taxon>Dinophyceae</taxon>
        <taxon>Suessiales</taxon>
        <taxon>Symbiodiniaceae</taxon>
        <taxon>Symbiodinium</taxon>
    </lineage>
</organism>